<feature type="compositionally biased region" description="Polar residues" evidence="1">
    <location>
        <begin position="56"/>
        <end position="67"/>
    </location>
</feature>
<keyword evidence="3" id="KW-1185">Reference proteome</keyword>
<evidence type="ECO:0000313" key="3">
    <source>
        <dbReference type="Proteomes" id="UP001499930"/>
    </source>
</evidence>
<proteinExistence type="predicted"/>
<name>A0ABP6L4E5_9ACTN</name>
<evidence type="ECO:0000256" key="1">
    <source>
        <dbReference type="SAM" id="MobiDB-lite"/>
    </source>
</evidence>
<sequence>MSGGTQRMRPMPPAMTADGTDGTDAENAENGEARAYGVSPVPPCQARSPSACFRTPTASLRLSATSK</sequence>
<dbReference type="EMBL" id="BAAAWD010000019">
    <property type="protein sequence ID" value="GAA3032273.1"/>
    <property type="molecule type" value="Genomic_DNA"/>
</dbReference>
<organism evidence="2 3">
    <name type="scientific">Streptosporangium longisporum</name>
    <dbReference type="NCBI Taxonomy" id="46187"/>
    <lineage>
        <taxon>Bacteria</taxon>
        <taxon>Bacillati</taxon>
        <taxon>Actinomycetota</taxon>
        <taxon>Actinomycetes</taxon>
        <taxon>Streptosporangiales</taxon>
        <taxon>Streptosporangiaceae</taxon>
        <taxon>Streptosporangium</taxon>
    </lineage>
</organism>
<dbReference type="Proteomes" id="UP001499930">
    <property type="component" value="Unassembled WGS sequence"/>
</dbReference>
<gene>
    <name evidence="2" type="ORF">GCM10017559_69360</name>
</gene>
<comment type="caution">
    <text evidence="2">The sequence shown here is derived from an EMBL/GenBank/DDBJ whole genome shotgun (WGS) entry which is preliminary data.</text>
</comment>
<feature type="region of interest" description="Disordered" evidence="1">
    <location>
        <begin position="1"/>
        <end position="67"/>
    </location>
</feature>
<protein>
    <submittedName>
        <fullName evidence="2">Uncharacterized protein</fullName>
    </submittedName>
</protein>
<accession>A0ABP6L4E5</accession>
<evidence type="ECO:0000313" key="2">
    <source>
        <dbReference type="EMBL" id="GAA3032273.1"/>
    </source>
</evidence>
<reference evidence="3" key="1">
    <citation type="journal article" date="2019" name="Int. J. Syst. Evol. Microbiol.">
        <title>The Global Catalogue of Microorganisms (GCM) 10K type strain sequencing project: providing services to taxonomists for standard genome sequencing and annotation.</title>
        <authorList>
            <consortium name="The Broad Institute Genomics Platform"/>
            <consortium name="The Broad Institute Genome Sequencing Center for Infectious Disease"/>
            <person name="Wu L."/>
            <person name="Ma J."/>
        </authorList>
    </citation>
    <scope>NUCLEOTIDE SEQUENCE [LARGE SCALE GENOMIC DNA]</scope>
    <source>
        <strain evidence="3">JCM 3106</strain>
    </source>
</reference>